<feature type="region of interest" description="Disordered" evidence="1">
    <location>
        <begin position="30"/>
        <end position="65"/>
    </location>
</feature>
<protein>
    <submittedName>
        <fullName evidence="2">Uncharacterized protein</fullName>
    </submittedName>
</protein>
<dbReference type="EMBL" id="CAJNOR010014827">
    <property type="protein sequence ID" value="CAF1680028.1"/>
    <property type="molecule type" value="Genomic_DNA"/>
</dbReference>
<evidence type="ECO:0000313" key="3">
    <source>
        <dbReference type="Proteomes" id="UP000663828"/>
    </source>
</evidence>
<feature type="compositionally biased region" description="Basic residues" evidence="1">
    <location>
        <begin position="37"/>
        <end position="52"/>
    </location>
</feature>
<evidence type="ECO:0000313" key="2">
    <source>
        <dbReference type="EMBL" id="CAF1680028.1"/>
    </source>
</evidence>
<gene>
    <name evidence="2" type="ORF">XAT740_LOCUS60372</name>
</gene>
<reference evidence="2" key="1">
    <citation type="submission" date="2021-02" db="EMBL/GenBank/DDBJ databases">
        <authorList>
            <person name="Nowell W R."/>
        </authorList>
    </citation>
    <scope>NUCLEOTIDE SEQUENCE</scope>
</reference>
<evidence type="ECO:0000256" key="1">
    <source>
        <dbReference type="SAM" id="MobiDB-lite"/>
    </source>
</evidence>
<proteinExistence type="predicted"/>
<keyword evidence="3" id="KW-1185">Reference proteome</keyword>
<accession>A0A816GW33</accession>
<organism evidence="2 3">
    <name type="scientific">Adineta ricciae</name>
    <name type="common">Rotifer</name>
    <dbReference type="NCBI Taxonomy" id="249248"/>
    <lineage>
        <taxon>Eukaryota</taxon>
        <taxon>Metazoa</taxon>
        <taxon>Spiralia</taxon>
        <taxon>Gnathifera</taxon>
        <taxon>Rotifera</taxon>
        <taxon>Eurotatoria</taxon>
        <taxon>Bdelloidea</taxon>
        <taxon>Adinetida</taxon>
        <taxon>Adinetidae</taxon>
        <taxon>Adineta</taxon>
    </lineage>
</organism>
<comment type="caution">
    <text evidence="2">The sequence shown here is derived from an EMBL/GenBank/DDBJ whole genome shotgun (WGS) entry which is preliminary data.</text>
</comment>
<dbReference type="AlphaFoldDB" id="A0A816GW33"/>
<sequence>MNINSNNNSSIGMNISFYQDHQTIEQELERAQEQNEKKKKKKKFHGNRKLQRYRGELRQRGMNTSVNTESSVDIWHGHVSKPSAEKYSICHTYGRSKAVIEERTRVIEKQLKQAQNVIAQFEQNHDCLSVLKELNTIICQIVQEKQRVMKDKLE</sequence>
<dbReference type="Proteomes" id="UP000663828">
    <property type="component" value="Unassembled WGS sequence"/>
</dbReference>
<name>A0A816GW33_ADIRI</name>